<accession>A0A7W7RBI4</accession>
<reference evidence="2 3" key="1">
    <citation type="submission" date="2020-08" db="EMBL/GenBank/DDBJ databases">
        <title>Sequencing the genomes of 1000 actinobacteria strains.</title>
        <authorList>
            <person name="Klenk H.-P."/>
        </authorList>
    </citation>
    <scope>NUCLEOTIDE SEQUENCE [LARGE SCALE GENOMIC DNA]</scope>
    <source>
        <strain evidence="2 3">DSM 41654</strain>
    </source>
</reference>
<dbReference type="AlphaFoldDB" id="A0A7W7RBI4"/>
<evidence type="ECO:0000313" key="2">
    <source>
        <dbReference type="EMBL" id="MBB4928909.1"/>
    </source>
</evidence>
<dbReference type="RefSeq" id="WP_221522770.1">
    <property type="nucleotide sequence ID" value="NZ_JACHJV010000003.1"/>
</dbReference>
<evidence type="ECO:0000256" key="1">
    <source>
        <dbReference type="SAM" id="MobiDB-lite"/>
    </source>
</evidence>
<name>A0A7W7RBI4_KITKI</name>
<comment type="caution">
    <text evidence="2">The sequence shown here is derived from an EMBL/GenBank/DDBJ whole genome shotgun (WGS) entry which is preliminary data.</text>
</comment>
<sequence>MSYDLTVWEGELPTNDAAARAVFSDLYGEFMGGRGIEPTARIRQCVEALVTRWPDLSPDDEDEDASPWSSSPLIKNASGPSFYFGMAFSKYQEAGSYAAEVARSAGLVCFDPGGLGKSSLQVTGVVRPGLARCSRDRFDAVEGGAQAAVHPQGAASPRHRQGRGAARAQARERGAASPPRRTGPL</sequence>
<feature type="region of interest" description="Disordered" evidence="1">
    <location>
        <begin position="144"/>
        <end position="185"/>
    </location>
</feature>
<protein>
    <submittedName>
        <fullName evidence="2">Uncharacterized protein</fullName>
    </submittedName>
</protein>
<evidence type="ECO:0000313" key="3">
    <source>
        <dbReference type="Proteomes" id="UP000540506"/>
    </source>
</evidence>
<dbReference type="EMBL" id="JACHJV010000003">
    <property type="protein sequence ID" value="MBB4928909.1"/>
    <property type="molecule type" value="Genomic_DNA"/>
</dbReference>
<organism evidence="2 3">
    <name type="scientific">Kitasatospora kifunensis</name>
    <name type="common">Streptomyces kifunensis</name>
    <dbReference type="NCBI Taxonomy" id="58351"/>
    <lineage>
        <taxon>Bacteria</taxon>
        <taxon>Bacillati</taxon>
        <taxon>Actinomycetota</taxon>
        <taxon>Actinomycetes</taxon>
        <taxon>Kitasatosporales</taxon>
        <taxon>Streptomycetaceae</taxon>
        <taxon>Kitasatospora</taxon>
    </lineage>
</organism>
<keyword evidence="3" id="KW-1185">Reference proteome</keyword>
<gene>
    <name evidence="2" type="ORF">FHR34_008006</name>
</gene>
<proteinExistence type="predicted"/>
<dbReference type="Proteomes" id="UP000540506">
    <property type="component" value="Unassembled WGS sequence"/>
</dbReference>